<dbReference type="AlphaFoldDB" id="A0A2M7BTE0"/>
<dbReference type="GO" id="GO:0016787">
    <property type="term" value="F:hydrolase activity"/>
    <property type="evidence" value="ECO:0007669"/>
    <property type="project" value="UniProtKB-UniRule"/>
</dbReference>
<feature type="active site" description="Proton acceptor" evidence="4">
    <location>
        <position position="156"/>
    </location>
</feature>
<reference evidence="7" key="1">
    <citation type="submission" date="2017-09" db="EMBL/GenBank/DDBJ databases">
        <title>Depth-based differentiation of microbial function through sediment-hosted aquifers and enrichment of novel symbionts in the deep terrestrial subsurface.</title>
        <authorList>
            <person name="Probst A.J."/>
            <person name="Ladd B."/>
            <person name="Jarett J.K."/>
            <person name="Geller-Mcgrath D.E."/>
            <person name="Sieber C.M.K."/>
            <person name="Emerson J.B."/>
            <person name="Anantharaman K."/>
            <person name="Thomas B.C."/>
            <person name="Malmstrom R."/>
            <person name="Stieglmeier M."/>
            <person name="Klingl A."/>
            <person name="Woyke T."/>
            <person name="Ryan C.M."/>
            <person name="Banfield J.F."/>
        </authorList>
    </citation>
    <scope>NUCLEOTIDE SEQUENCE [LARGE SCALE GENOMIC DNA]</scope>
</reference>
<dbReference type="InterPro" id="IPR050301">
    <property type="entry name" value="NTE"/>
</dbReference>
<dbReference type="GO" id="GO:0016042">
    <property type="term" value="P:lipid catabolic process"/>
    <property type="evidence" value="ECO:0007669"/>
    <property type="project" value="UniProtKB-UniRule"/>
</dbReference>
<dbReference type="PROSITE" id="PS51635">
    <property type="entry name" value="PNPLA"/>
    <property type="match status" value="1"/>
</dbReference>
<evidence type="ECO:0000259" key="5">
    <source>
        <dbReference type="PROSITE" id="PS51635"/>
    </source>
</evidence>
<comment type="caution">
    <text evidence="6">The sequence shown here is derived from an EMBL/GenBank/DDBJ whole genome shotgun (WGS) entry which is preliminary data.</text>
</comment>
<dbReference type="InterPro" id="IPR016035">
    <property type="entry name" value="Acyl_Trfase/lysoPLipase"/>
</dbReference>
<proteinExistence type="predicted"/>
<accession>A0A2M7BTE0</accession>
<dbReference type="Pfam" id="PF01734">
    <property type="entry name" value="Patatin"/>
    <property type="match status" value="1"/>
</dbReference>
<dbReference type="SUPFAM" id="SSF52151">
    <property type="entry name" value="FabD/lysophospholipase-like"/>
    <property type="match status" value="1"/>
</dbReference>
<keyword evidence="3 4" id="KW-0443">Lipid metabolism</keyword>
<feature type="domain" description="PNPLA" evidence="5">
    <location>
        <begin position="8"/>
        <end position="169"/>
    </location>
</feature>
<dbReference type="Gene3D" id="3.40.1090.10">
    <property type="entry name" value="Cytosolic phospholipase A2 catalytic domain"/>
    <property type="match status" value="2"/>
</dbReference>
<dbReference type="InterPro" id="IPR002641">
    <property type="entry name" value="PNPLA_dom"/>
</dbReference>
<gene>
    <name evidence="6" type="ORF">COS52_01135</name>
</gene>
<dbReference type="EMBL" id="PEVA01000045">
    <property type="protein sequence ID" value="PIV08736.1"/>
    <property type="molecule type" value="Genomic_DNA"/>
</dbReference>
<name>A0A2M7BTE0_9BACT</name>
<evidence type="ECO:0000313" key="7">
    <source>
        <dbReference type="Proteomes" id="UP000230119"/>
    </source>
</evidence>
<evidence type="ECO:0000256" key="4">
    <source>
        <dbReference type="PROSITE-ProRule" id="PRU01161"/>
    </source>
</evidence>
<feature type="short sequence motif" description="DGA/G" evidence="4">
    <location>
        <begin position="156"/>
        <end position="158"/>
    </location>
</feature>
<keyword evidence="1 4" id="KW-0378">Hydrolase</keyword>
<evidence type="ECO:0000256" key="2">
    <source>
        <dbReference type="ARBA" id="ARBA00022963"/>
    </source>
</evidence>
<protein>
    <submittedName>
        <fullName evidence="6">Esterase</fullName>
    </submittedName>
</protein>
<sequence length="283" mass="31552">MFRPKIGLALGGGGPKGLAHIGVIKILEENNIPIDFIAGTSAGAMVGGMYAYTKNISSLEQHFLGKNWIQMLSYFADPSFKGGFIQGNRMEEFLQEYLQSATFEKTKIPFRATAVDLQTGKLNELHEGLLSTAIRASCAIPMLFRPVEINNHLFVDGGLLSSVPVQTVKKMGADIVIAVQLNRYYEPIQDLKTLNILEVGEYTLNLVERHIAESEITQADLVIHPKVARVHWNNFIQQEKRESGILLGEEAANSSLAQIKMKVAENNISRTVRNWVKRIKKLF</sequence>
<dbReference type="PANTHER" id="PTHR14226:SF76">
    <property type="entry name" value="NTE FAMILY PROTEIN RSSA"/>
    <property type="match status" value="1"/>
</dbReference>
<evidence type="ECO:0000313" key="6">
    <source>
        <dbReference type="EMBL" id="PIV08736.1"/>
    </source>
</evidence>
<evidence type="ECO:0000256" key="3">
    <source>
        <dbReference type="ARBA" id="ARBA00023098"/>
    </source>
</evidence>
<feature type="short sequence motif" description="GXGXXG" evidence="4">
    <location>
        <begin position="12"/>
        <end position="17"/>
    </location>
</feature>
<dbReference type="PANTHER" id="PTHR14226">
    <property type="entry name" value="NEUROPATHY TARGET ESTERASE/SWISS CHEESE D.MELANOGASTER"/>
    <property type="match status" value="1"/>
</dbReference>
<organism evidence="6 7">
    <name type="scientific">Candidatus Roizmanbacteria bacterium CG03_land_8_20_14_0_80_39_12</name>
    <dbReference type="NCBI Taxonomy" id="1974847"/>
    <lineage>
        <taxon>Bacteria</taxon>
        <taxon>Candidatus Roizmaniibacteriota</taxon>
    </lineage>
</organism>
<dbReference type="Proteomes" id="UP000230119">
    <property type="component" value="Unassembled WGS sequence"/>
</dbReference>
<feature type="active site" description="Nucleophile" evidence="4">
    <location>
        <position position="41"/>
    </location>
</feature>
<feature type="short sequence motif" description="GXSXG" evidence="4">
    <location>
        <begin position="39"/>
        <end position="43"/>
    </location>
</feature>
<keyword evidence="2 4" id="KW-0442">Lipid degradation</keyword>
<evidence type="ECO:0000256" key="1">
    <source>
        <dbReference type="ARBA" id="ARBA00022801"/>
    </source>
</evidence>